<accession>A0A3A5M0F2</accession>
<dbReference type="EMBL" id="QZVT01000010">
    <property type="protein sequence ID" value="RJT76967.1"/>
    <property type="molecule type" value="Genomic_DNA"/>
</dbReference>
<keyword evidence="3" id="KW-1185">Reference proteome</keyword>
<feature type="region of interest" description="Disordered" evidence="1">
    <location>
        <begin position="177"/>
        <end position="224"/>
    </location>
</feature>
<dbReference type="AlphaFoldDB" id="A0A3A5M0F2"/>
<gene>
    <name evidence="2" type="ORF">D6T63_16035</name>
</gene>
<protein>
    <submittedName>
        <fullName evidence="2">Uncharacterized protein</fullName>
    </submittedName>
</protein>
<name>A0A3A5M0F2_9MICC</name>
<evidence type="ECO:0000313" key="2">
    <source>
        <dbReference type="EMBL" id="RJT76967.1"/>
    </source>
</evidence>
<proteinExistence type="predicted"/>
<sequence length="224" mass="24686">MVDLVVLFPVVATESAAVLPRAVLPRAVLPRAVLPELMVVLVLVAAPVDPEVLVVLLVDRRVRSSKLSDPAHRGPRRPERTATTVEELVEVLVPSLAVAQADRQVRSGRQLAQAHLLRRRAARGPAQVMEGPTGQGEVQRVLNRQLGQIVLRRGLPCRMVTPVADHRVRAVNPRRRRGTGMEPLVGRRRRRIGRGLPGSASSSRCGTQREKPNTEWKAGMTYEH</sequence>
<comment type="caution">
    <text evidence="2">The sequence shown here is derived from an EMBL/GenBank/DDBJ whole genome shotgun (WGS) entry which is preliminary data.</text>
</comment>
<dbReference type="Proteomes" id="UP000272560">
    <property type="component" value="Unassembled WGS sequence"/>
</dbReference>
<evidence type="ECO:0000256" key="1">
    <source>
        <dbReference type="SAM" id="MobiDB-lite"/>
    </source>
</evidence>
<evidence type="ECO:0000313" key="3">
    <source>
        <dbReference type="Proteomes" id="UP000272560"/>
    </source>
</evidence>
<reference evidence="2 3" key="1">
    <citation type="submission" date="2018-09" db="EMBL/GenBank/DDBJ databases">
        <title>Novel species of Arthrobacter.</title>
        <authorList>
            <person name="Liu Q."/>
            <person name="Xin Y.-H."/>
        </authorList>
    </citation>
    <scope>NUCLEOTIDE SEQUENCE [LARGE SCALE GENOMIC DNA]</scope>
    <source>
        <strain evidence="2 3">Hz2</strain>
    </source>
</reference>
<organism evidence="2 3">
    <name type="scientific">Arthrobacter cheniae</name>
    <dbReference type="NCBI Taxonomy" id="1258888"/>
    <lineage>
        <taxon>Bacteria</taxon>
        <taxon>Bacillati</taxon>
        <taxon>Actinomycetota</taxon>
        <taxon>Actinomycetes</taxon>
        <taxon>Micrococcales</taxon>
        <taxon>Micrococcaceae</taxon>
        <taxon>Arthrobacter</taxon>
    </lineage>
</organism>